<evidence type="ECO:0000256" key="1">
    <source>
        <dbReference type="SAM" id="SignalP"/>
    </source>
</evidence>
<feature type="chain" id="PRO_5042218800" description="ShKT domain-containing protein" evidence="1">
    <location>
        <begin position="26"/>
        <end position="213"/>
    </location>
</feature>
<dbReference type="EMBL" id="BLLK01000019">
    <property type="protein sequence ID" value="GFH44121.1"/>
    <property type="molecule type" value="Genomic_DNA"/>
</dbReference>
<evidence type="ECO:0000313" key="2">
    <source>
        <dbReference type="EMBL" id="GFH44121.1"/>
    </source>
</evidence>
<organism evidence="2 3">
    <name type="scientific">Chaetoceros tenuissimus</name>
    <dbReference type="NCBI Taxonomy" id="426638"/>
    <lineage>
        <taxon>Eukaryota</taxon>
        <taxon>Sar</taxon>
        <taxon>Stramenopiles</taxon>
        <taxon>Ochrophyta</taxon>
        <taxon>Bacillariophyta</taxon>
        <taxon>Coscinodiscophyceae</taxon>
        <taxon>Chaetocerotophycidae</taxon>
        <taxon>Chaetocerotales</taxon>
        <taxon>Chaetocerotaceae</taxon>
        <taxon>Chaetoceros</taxon>
    </lineage>
</organism>
<sequence>MKSNTLFYCILLVLLSTSQVKVADANECPKGSTDVVCTEEYDPVKCGLGNLECEYSNQCFATKASSNFTAETCNKVWVNPLVDPNCPRSSNDEACIGVFDPVKCRSENMECEYSNKCFATKASSNFTTKTCTTACPKSSSRRLWSCRNTYDPVKCGECEYDNQCFATSASIYFTSETCTTVIKTESTSGVTRAHSKSYVMFLSFTLFGVIAMG</sequence>
<feature type="signal peptide" evidence="1">
    <location>
        <begin position="1"/>
        <end position="25"/>
    </location>
</feature>
<evidence type="ECO:0008006" key="4">
    <source>
        <dbReference type="Google" id="ProtNLM"/>
    </source>
</evidence>
<reference evidence="2 3" key="1">
    <citation type="journal article" date="2021" name="Sci. Rep.">
        <title>The genome of the diatom Chaetoceros tenuissimus carries an ancient integrated fragment of an extant virus.</title>
        <authorList>
            <person name="Hongo Y."/>
            <person name="Kimura K."/>
            <person name="Takaki Y."/>
            <person name="Yoshida Y."/>
            <person name="Baba S."/>
            <person name="Kobayashi G."/>
            <person name="Nagasaki K."/>
            <person name="Hano T."/>
            <person name="Tomaru Y."/>
        </authorList>
    </citation>
    <scope>NUCLEOTIDE SEQUENCE [LARGE SCALE GENOMIC DNA]</scope>
    <source>
        <strain evidence="2 3">NIES-3715</strain>
    </source>
</reference>
<comment type="caution">
    <text evidence="2">The sequence shown here is derived from an EMBL/GenBank/DDBJ whole genome shotgun (WGS) entry which is preliminary data.</text>
</comment>
<gene>
    <name evidence="2" type="ORF">CTEN210_00595</name>
</gene>
<proteinExistence type="predicted"/>
<evidence type="ECO:0000313" key="3">
    <source>
        <dbReference type="Proteomes" id="UP001054902"/>
    </source>
</evidence>
<protein>
    <recommendedName>
        <fullName evidence="4">ShKT domain-containing protein</fullName>
    </recommendedName>
</protein>
<dbReference type="AlphaFoldDB" id="A0AAD3CG06"/>
<name>A0AAD3CG06_9STRA</name>
<accession>A0AAD3CG06</accession>
<dbReference type="Proteomes" id="UP001054902">
    <property type="component" value="Unassembled WGS sequence"/>
</dbReference>
<keyword evidence="1" id="KW-0732">Signal</keyword>
<keyword evidence="3" id="KW-1185">Reference proteome</keyword>